<dbReference type="SUPFAM" id="SSF51445">
    <property type="entry name" value="(Trans)glycosidases"/>
    <property type="match status" value="1"/>
</dbReference>
<dbReference type="AlphaFoldDB" id="A0A834XH82"/>
<organism evidence="2 3">
    <name type="scientific">Senna tora</name>
    <dbReference type="NCBI Taxonomy" id="362788"/>
    <lineage>
        <taxon>Eukaryota</taxon>
        <taxon>Viridiplantae</taxon>
        <taxon>Streptophyta</taxon>
        <taxon>Embryophyta</taxon>
        <taxon>Tracheophyta</taxon>
        <taxon>Spermatophyta</taxon>
        <taxon>Magnoliopsida</taxon>
        <taxon>eudicotyledons</taxon>
        <taxon>Gunneridae</taxon>
        <taxon>Pentapetalae</taxon>
        <taxon>rosids</taxon>
        <taxon>fabids</taxon>
        <taxon>Fabales</taxon>
        <taxon>Fabaceae</taxon>
        <taxon>Caesalpinioideae</taxon>
        <taxon>Cassia clade</taxon>
        <taxon>Senna</taxon>
    </lineage>
</organism>
<dbReference type="PANTHER" id="PTHR46476:SF12">
    <property type="entry name" value="RUBISCO-ASSOCIATED PROTEIN"/>
    <property type="match status" value="1"/>
</dbReference>
<name>A0A834XH82_9FABA</name>
<keyword evidence="1" id="KW-0175">Coiled coil</keyword>
<evidence type="ECO:0000256" key="1">
    <source>
        <dbReference type="SAM" id="Coils"/>
    </source>
</evidence>
<protein>
    <submittedName>
        <fullName evidence="2">RuBisCO-associated protein-like</fullName>
    </submittedName>
</protein>
<accession>A0A834XH82</accession>
<comment type="caution">
    <text evidence="2">The sequence shown here is derived from an EMBL/GenBank/DDBJ whole genome shotgun (WGS) entry which is preliminary data.</text>
</comment>
<dbReference type="Gene3D" id="3.20.20.80">
    <property type="entry name" value="Glycosidases"/>
    <property type="match status" value="1"/>
</dbReference>
<evidence type="ECO:0000313" key="2">
    <source>
        <dbReference type="EMBL" id="KAF7845333.1"/>
    </source>
</evidence>
<proteinExistence type="predicted"/>
<sequence>MGRFILENDYHFLSFHDIYEKAASSSLPSLFDCVAVLEMYQVSNGIFMFRDYNYTAHFHPQKTHGYAFGNDIKVQNELEIYGVVIRGEKLQTLIEELKNASKCLNVNRQGLCLMGVGTVWHNIGAYYPVYELFDWRKYGVNVQVTGVELLNGEAGVKEEFYQKEDELKDLGLELEKTKKEFYHVEKELKDLSLELEKTKKELYQKEKERKDLSLELEKTKKEFFQKEKERKYLESHLQEKEKDLRLCEKQLDEKDQESKKLTKRLHVVQNEVIIGSIYREYCSNDSFEKRLQNLSAVSRETHVVLAFARDYDDWDSHTNGIFKVFFDQNMTPLMIANFKRDSPTAKFFLCIGDRSQRYPFDVTDKHTWIINATTSLKCIIQEYGFHGIDVYYTRSNTNADDFIYAIGTVIDTLMTQQIITTASIAPCSFMHGPDCKFYAGLYNRNPMNFDFVVFQTHDDDNDIPMNDAQQLINIFNKLASDDNFPKEKLVAGHSILPKDWDTLPYPVILTALPQLIKSGVVQGTSVWTLTDDQP</sequence>
<dbReference type="InterPro" id="IPR017853">
    <property type="entry name" value="GH"/>
</dbReference>
<dbReference type="EMBL" id="JAAIUW010000001">
    <property type="protein sequence ID" value="KAF7845333.1"/>
    <property type="molecule type" value="Genomic_DNA"/>
</dbReference>
<evidence type="ECO:0000313" key="3">
    <source>
        <dbReference type="Proteomes" id="UP000634136"/>
    </source>
</evidence>
<dbReference type="OrthoDB" id="1423572at2759"/>
<gene>
    <name evidence="2" type="ORF">G2W53_002238</name>
</gene>
<dbReference type="PANTHER" id="PTHR46476">
    <property type="entry name" value="CHITINASE 2-LIKE"/>
    <property type="match status" value="1"/>
</dbReference>
<keyword evidence="3" id="KW-1185">Reference proteome</keyword>
<dbReference type="Proteomes" id="UP000634136">
    <property type="component" value="Unassembled WGS sequence"/>
</dbReference>
<feature type="coiled-coil region" evidence="1">
    <location>
        <begin position="174"/>
        <end position="271"/>
    </location>
</feature>
<reference evidence="2" key="1">
    <citation type="submission" date="2020-09" db="EMBL/GenBank/DDBJ databases">
        <title>Genome-Enabled Discovery of Anthraquinone Biosynthesis in Senna tora.</title>
        <authorList>
            <person name="Kang S.-H."/>
            <person name="Pandey R.P."/>
            <person name="Lee C.-M."/>
            <person name="Sim J.-S."/>
            <person name="Jeong J.-T."/>
            <person name="Choi B.-S."/>
            <person name="Jung M."/>
            <person name="Ginzburg D."/>
            <person name="Zhao K."/>
            <person name="Won S.Y."/>
            <person name="Oh T.-J."/>
            <person name="Yu Y."/>
            <person name="Kim N.-H."/>
            <person name="Lee O.R."/>
            <person name="Lee T.-H."/>
            <person name="Bashyal P."/>
            <person name="Kim T.-S."/>
            <person name="Lee W.-H."/>
            <person name="Kawkins C."/>
            <person name="Kim C.-K."/>
            <person name="Kim J.S."/>
            <person name="Ahn B.O."/>
            <person name="Rhee S.Y."/>
            <person name="Sohng J.K."/>
        </authorList>
    </citation>
    <scope>NUCLEOTIDE SEQUENCE</scope>
    <source>
        <tissue evidence="2">Leaf</tissue>
    </source>
</reference>